<dbReference type="RefSeq" id="WP_332902373.1">
    <property type="nucleotide sequence ID" value="NZ_JBAGLP010000118.1"/>
</dbReference>
<evidence type="ECO:0008006" key="3">
    <source>
        <dbReference type="Google" id="ProtNLM"/>
    </source>
</evidence>
<protein>
    <recommendedName>
        <fullName evidence="3">Transcriptional regulator, AbiEi antitoxin, Type IV TA system</fullName>
    </recommendedName>
</protein>
<gene>
    <name evidence="1" type="ORF">V5O49_11600</name>
</gene>
<evidence type="ECO:0000313" key="1">
    <source>
        <dbReference type="EMBL" id="MEG3615769.1"/>
    </source>
</evidence>
<reference evidence="1" key="1">
    <citation type="journal article" date="2024" name="Antonie Van Leeuwenhoek">
        <title>Isoptericola haloaureus sp. nov., a dimorphic actinobacterium isolated from mangrove sediments of southeast India, implicating biosaline agricultural significance through nitrogen fixation and salt tolerance genes.</title>
        <authorList>
            <person name="Prathaban M."/>
            <person name="Prathiviraj R."/>
            <person name="Ravichandran M."/>
            <person name="Natarajan S.D."/>
            <person name="Sobanaa M."/>
            <person name="Hari Krishna Kumar S."/>
            <person name="Chandrasekar V."/>
            <person name="Selvin J."/>
        </authorList>
    </citation>
    <scope>NUCLEOTIDE SEQUENCE</scope>
    <source>
        <strain evidence="1">MP1014</strain>
    </source>
</reference>
<dbReference type="EMBL" id="JBAGLP010000118">
    <property type="protein sequence ID" value="MEG3615769.1"/>
    <property type="molecule type" value="Genomic_DNA"/>
</dbReference>
<keyword evidence="2" id="KW-1185">Reference proteome</keyword>
<dbReference type="Proteomes" id="UP001310387">
    <property type="component" value="Unassembled WGS sequence"/>
</dbReference>
<organism evidence="1 2">
    <name type="scientific">Isoptericola haloaureus</name>
    <dbReference type="NCBI Taxonomy" id="1542902"/>
    <lineage>
        <taxon>Bacteria</taxon>
        <taxon>Bacillati</taxon>
        <taxon>Actinomycetota</taxon>
        <taxon>Actinomycetes</taxon>
        <taxon>Micrococcales</taxon>
        <taxon>Promicromonosporaceae</taxon>
        <taxon>Isoptericola</taxon>
    </lineage>
</organism>
<comment type="caution">
    <text evidence="1">The sequence shown here is derived from an EMBL/GenBank/DDBJ whole genome shotgun (WGS) entry which is preliminary data.</text>
</comment>
<sequence>MVIPGQLVLARETDRKKLHRAVAAGRVERIRSGAYLGRRESSEDDTFEAARQRARDLVLAVHRQLRADHVFGHTTAALLWGCTLWTTPAHTHLWQRYRPSSRSAGDLRRHVGDVPSSQRSKVDGLPVTTLARTVVDCALTLHPMEALVVADSALRLSPALDPVAAADVLARVARRNGRRRAAWVLEHADAGADSAWESWLRYVCLRAGLPRPVTQAPVRTRRGLYHCDLGWPEHGVYAEFDGRVKYVDGALGPGHDGATELLREKDRAEALLDAGVVPVRVRAADARPRPGEPGVLQRIADRFPAEVLRSCRVDPLLPPPLT</sequence>
<proteinExistence type="predicted"/>
<reference evidence="1" key="2">
    <citation type="submission" date="2024-02" db="EMBL/GenBank/DDBJ databases">
        <authorList>
            <person name="Prathaban M."/>
            <person name="Mythili R."/>
            <person name="Sharmila Devi N."/>
            <person name="Sobanaa M."/>
            <person name="Prathiviraj R."/>
            <person name="Selvin J."/>
        </authorList>
    </citation>
    <scope>NUCLEOTIDE SEQUENCE</scope>
    <source>
        <strain evidence="1">MP1014</strain>
    </source>
</reference>
<evidence type="ECO:0000313" key="2">
    <source>
        <dbReference type="Proteomes" id="UP001310387"/>
    </source>
</evidence>
<accession>A0ABU7Z8C4</accession>
<name>A0ABU7Z8C4_9MICO</name>